<dbReference type="Pfam" id="PF00395">
    <property type="entry name" value="SLH"/>
    <property type="match status" value="1"/>
</dbReference>
<gene>
    <name evidence="2" type="ORF">DX130_14300</name>
</gene>
<dbReference type="Proteomes" id="UP000261905">
    <property type="component" value="Unassembled WGS sequence"/>
</dbReference>
<dbReference type="EMBL" id="QUBQ01000002">
    <property type="protein sequence ID" value="REK74826.1"/>
    <property type="molecule type" value="Genomic_DNA"/>
</dbReference>
<evidence type="ECO:0000313" key="2">
    <source>
        <dbReference type="EMBL" id="REK74826.1"/>
    </source>
</evidence>
<reference evidence="2 3" key="1">
    <citation type="submission" date="2018-08" db="EMBL/GenBank/DDBJ databases">
        <title>Paenibacillus sp. M4BSY-1, whole genome shotgun sequence.</title>
        <authorList>
            <person name="Tuo L."/>
        </authorList>
    </citation>
    <scope>NUCLEOTIDE SEQUENCE [LARGE SCALE GENOMIC DNA]</scope>
    <source>
        <strain evidence="2 3">M4BSY-1</strain>
    </source>
</reference>
<protein>
    <submittedName>
        <fullName evidence="2">S-layer homology domain-containing protein</fullName>
    </submittedName>
</protein>
<dbReference type="InterPro" id="IPR001119">
    <property type="entry name" value="SLH_dom"/>
</dbReference>
<organism evidence="2 3">
    <name type="scientific">Paenibacillus paeoniae</name>
    <dbReference type="NCBI Taxonomy" id="2292705"/>
    <lineage>
        <taxon>Bacteria</taxon>
        <taxon>Bacillati</taxon>
        <taxon>Bacillota</taxon>
        <taxon>Bacilli</taxon>
        <taxon>Bacillales</taxon>
        <taxon>Paenibacillaceae</taxon>
        <taxon>Paenibacillus</taxon>
    </lineage>
</organism>
<name>A0A371PGR5_9BACL</name>
<proteinExistence type="predicted"/>
<feature type="domain" description="SLH" evidence="1">
    <location>
        <begin position="18"/>
        <end position="76"/>
    </location>
</feature>
<keyword evidence="3" id="KW-1185">Reference proteome</keyword>
<evidence type="ECO:0000313" key="3">
    <source>
        <dbReference type="Proteomes" id="UP000261905"/>
    </source>
</evidence>
<dbReference type="OrthoDB" id="2629082at2"/>
<comment type="caution">
    <text evidence="2">The sequence shown here is derived from an EMBL/GenBank/DDBJ whole genome shotgun (WGS) entry which is preliminary data.</text>
</comment>
<accession>A0A371PGR5</accession>
<evidence type="ECO:0000259" key="1">
    <source>
        <dbReference type="PROSITE" id="PS51272"/>
    </source>
</evidence>
<dbReference type="PROSITE" id="PS51272">
    <property type="entry name" value="SLH"/>
    <property type="match status" value="1"/>
</dbReference>
<sequence length="76" mass="8468">MAVMIAYALKLTIEENEPTGFTDEKNIPSWAKGVAAAMKRLGIMQRQVANRFDSDAKATRAEAATILLRMLEQQNK</sequence>
<dbReference type="AlphaFoldDB" id="A0A371PGR5"/>